<dbReference type="Gene3D" id="1.20.58.730">
    <property type="match status" value="1"/>
</dbReference>
<comment type="similarity">
    <text evidence="2 9">Belongs to the ZWILCH family.</text>
</comment>
<dbReference type="InterPro" id="IPR018630">
    <property type="entry name" value="Zwilch"/>
</dbReference>
<dbReference type="HOGENOM" id="CLU_466141_0_0_1"/>
<comment type="subcellular location">
    <subcellularLocation>
        <location evidence="1 9">Chromosome</location>
        <location evidence="1 9">Centromere</location>
        <location evidence="1 9">Kinetochore</location>
    </subcellularLocation>
</comment>
<dbReference type="Gene3D" id="1.10.287.1880">
    <property type="match status" value="1"/>
</dbReference>
<dbReference type="GO" id="GO:1990423">
    <property type="term" value="C:RZZ complex"/>
    <property type="evidence" value="ECO:0007669"/>
    <property type="project" value="UniProtKB-UniRule"/>
</dbReference>
<dbReference type="PANTHER" id="PTHR15995">
    <property type="entry name" value="PROTEIN ZWILCH HOMOLOG"/>
    <property type="match status" value="1"/>
</dbReference>
<evidence type="ECO:0000256" key="7">
    <source>
        <dbReference type="ARBA" id="ARBA00023306"/>
    </source>
</evidence>
<name>V4B3M5_LOTGI</name>
<reference evidence="10 11" key="1">
    <citation type="journal article" date="2013" name="Nature">
        <title>Insights into bilaterian evolution from three spiralian genomes.</title>
        <authorList>
            <person name="Simakov O."/>
            <person name="Marletaz F."/>
            <person name="Cho S.J."/>
            <person name="Edsinger-Gonzales E."/>
            <person name="Havlak P."/>
            <person name="Hellsten U."/>
            <person name="Kuo D.H."/>
            <person name="Larsson T."/>
            <person name="Lv J."/>
            <person name="Arendt D."/>
            <person name="Savage R."/>
            <person name="Osoegawa K."/>
            <person name="de Jong P."/>
            <person name="Grimwood J."/>
            <person name="Chapman J.A."/>
            <person name="Shapiro H."/>
            <person name="Aerts A."/>
            <person name="Otillar R.P."/>
            <person name="Terry A.Y."/>
            <person name="Boore J.L."/>
            <person name="Grigoriev I.V."/>
            <person name="Lindberg D.R."/>
            <person name="Seaver E.C."/>
            <person name="Weisblat D.A."/>
            <person name="Putnam N.H."/>
            <person name="Rokhsar D.S."/>
        </authorList>
    </citation>
    <scope>NUCLEOTIDE SEQUENCE [LARGE SCALE GENOMIC DNA]</scope>
</reference>
<comment type="function">
    <text evidence="9">Essential component of the mitotic checkpoint, which prevents cells from prematurely exiting mitosis. Required for the assembly of the dynein-dynactin and MAD1-MAD2 complexes onto kinetochores. Its function related to the spindle assembly machinery is proposed to depend on its association in the mitotic RZZ complex.</text>
</comment>
<comment type="subunit">
    <text evidence="9">Component of the RZZ complex.</text>
</comment>
<dbReference type="OrthoDB" id="5556307at2759"/>
<keyword evidence="7 9" id="KW-0131">Cell cycle</keyword>
<evidence type="ECO:0000256" key="2">
    <source>
        <dbReference type="ARBA" id="ARBA00009062"/>
    </source>
</evidence>
<dbReference type="GO" id="GO:0007094">
    <property type="term" value="P:mitotic spindle assembly checkpoint signaling"/>
    <property type="evidence" value="ECO:0007669"/>
    <property type="project" value="UniProtKB-UniRule"/>
</dbReference>
<dbReference type="GO" id="GO:0051301">
    <property type="term" value="P:cell division"/>
    <property type="evidence" value="ECO:0007669"/>
    <property type="project" value="UniProtKB-UniRule"/>
</dbReference>
<accession>V4B3M5</accession>
<dbReference type="EMBL" id="KB200329">
    <property type="protein sequence ID" value="ESP01976.1"/>
    <property type="molecule type" value="Genomic_DNA"/>
</dbReference>
<dbReference type="Pfam" id="PF09817">
    <property type="entry name" value="Zwilch"/>
    <property type="match status" value="1"/>
</dbReference>
<evidence type="ECO:0000313" key="11">
    <source>
        <dbReference type="Proteomes" id="UP000030746"/>
    </source>
</evidence>
<evidence type="ECO:0000256" key="3">
    <source>
        <dbReference type="ARBA" id="ARBA00022454"/>
    </source>
</evidence>
<evidence type="ECO:0000256" key="5">
    <source>
        <dbReference type="ARBA" id="ARBA00022776"/>
    </source>
</evidence>
<keyword evidence="8 9" id="KW-0137">Centromere</keyword>
<evidence type="ECO:0000313" key="10">
    <source>
        <dbReference type="EMBL" id="ESP01976.1"/>
    </source>
</evidence>
<evidence type="ECO:0000256" key="8">
    <source>
        <dbReference type="ARBA" id="ARBA00023328"/>
    </source>
</evidence>
<protein>
    <recommendedName>
        <fullName evidence="9">Protein zwilch</fullName>
    </recommendedName>
</protein>
<evidence type="ECO:0000256" key="4">
    <source>
        <dbReference type="ARBA" id="ARBA00022618"/>
    </source>
</evidence>
<evidence type="ECO:0000256" key="1">
    <source>
        <dbReference type="ARBA" id="ARBA00004629"/>
    </source>
</evidence>
<dbReference type="RefSeq" id="XP_009047134.1">
    <property type="nucleotide sequence ID" value="XM_009048886.1"/>
</dbReference>
<dbReference type="GeneID" id="20248323"/>
<dbReference type="CTD" id="20248323"/>
<keyword evidence="6 9" id="KW-0995">Kinetochore</keyword>
<proteinExistence type="inferred from homology"/>
<dbReference type="Gene3D" id="2.20.25.230">
    <property type="match status" value="1"/>
</dbReference>
<dbReference type="Proteomes" id="UP000030746">
    <property type="component" value="Unassembled WGS sequence"/>
</dbReference>
<dbReference type="STRING" id="225164.V4B3M5"/>
<evidence type="ECO:0000256" key="9">
    <source>
        <dbReference type="RuleBase" id="RU369076"/>
    </source>
</evidence>
<keyword evidence="4 9" id="KW-0132">Cell division</keyword>
<gene>
    <name evidence="10" type="ORF">LOTGIDRAFT_230528</name>
</gene>
<dbReference type="OMA" id="PARTTWF"/>
<dbReference type="GO" id="GO:0034501">
    <property type="term" value="P:protein localization to kinetochore"/>
    <property type="evidence" value="ECO:0007669"/>
    <property type="project" value="UniProtKB-UniRule"/>
</dbReference>
<dbReference type="KEGG" id="lgi:LOTGIDRAFT_230528"/>
<dbReference type="AlphaFoldDB" id="V4B3M5"/>
<organism evidence="10 11">
    <name type="scientific">Lottia gigantea</name>
    <name type="common">Giant owl limpet</name>
    <dbReference type="NCBI Taxonomy" id="225164"/>
    <lineage>
        <taxon>Eukaryota</taxon>
        <taxon>Metazoa</taxon>
        <taxon>Spiralia</taxon>
        <taxon>Lophotrochozoa</taxon>
        <taxon>Mollusca</taxon>
        <taxon>Gastropoda</taxon>
        <taxon>Patellogastropoda</taxon>
        <taxon>Lottioidea</taxon>
        <taxon>Lottiidae</taxon>
        <taxon>Lottia</taxon>
    </lineage>
</organism>
<keyword evidence="11" id="KW-1185">Reference proteome</keyword>
<sequence>MDNTTKNVFRETIFSVISNKSALPFGDECSVDFFQSVASKPAEFQSGSNKKVNYSIEGLSYLDQYLGKELFNPNQNILVVRRGQPYPVQELTATEDKSSNVDEIDVNSPQRKISKLNTDSNQNNINERKSEDIYDTCGSPLKLQTYADLSTCDSPSYASPAFVKRSSTHYYIPVGLSSLTSRQLISLFIVNYTELMSASVAAFSRLPSLWILCDKNDIKSSVLMGAQPVLSNSGGDKQWGVKLTTVTQVETEDILATSKINKIFNQKIHENKCFARYDLVKPTASSIDDFTAYQGSLSLEFQWKNGTQLLQKPEYHSEAIIKASVHSGDIRSPAIGLFEELTILKSLMTAITTSEINWAASKDQAPLLDMVKELIENTKLGDTGSFKKLHSEDMEKNPSDQFKLKERLDYDFTDHLWKILITCSSYSDLTTSLNYIFKALGKGEFQPAVHKKNKTMMAQYIRDSYTGRLIIPHLGGMFPLKLVVEMGIEKLRCDYLHAFVSQDLTTPSHLDYFLQVDVDLEEKICRMEKMQYSLEMVVMIQLFFRLPYSILGTCARKMLKHFQSNEINDSEIFEFPVQTKTVLPVVKESQPSLWSLTVEKKVGNLSEQKVWTLTTNQPFIHLTKDLDEREEKKDDEKSHFYLTYRDDHISITNNTVDSSE</sequence>
<keyword evidence="5 9" id="KW-0498">Mitosis</keyword>
<dbReference type="PANTHER" id="PTHR15995:SF1">
    <property type="entry name" value="PROTEIN ZWILCH HOMOLOG"/>
    <property type="match status" value="1"/>
</dbReference>
<evidence type="ECO:0000256" key="6">
    <source>
        <dbReference type="ARBA" id="ARBA00022838"/>
    </source>
</evidence>
<keyword evidence="3 9" id="KW-0158">Chromosome</keyword>